<gene>
    <name evidence="2" type="ordered locus">Noc_0678</name>
</gene>
<protein>
    <submittedName>
        <fullName evidence="2">Uncharacterized protein</fullName>
    </submittedName>
</protein>
<keyword evidence="1" id="KW-0812">Transmembrane</keyword>
<dbReference type="STRING" id="323261.Noc_0678"/>
<keyword evidence="3" id="KW-1185">Reference proteome</keyword>
<keyword evidence="1" id="KW-0472">Membrane</keyword>
<evidence type="ECO:0000313" key="2">
    <source>
        <dbReference type="EMBL" id="ABA57197.1"/>
    </source>
</evidence>
<evidence type="ECO:0000256" key="1">
    <source>
        <dbReference type="SAM" id="Phobius"/>
    </source>
</evidence>
<dbReference type="InParanoid" id="Q3JD99"/>
<sequence>MPLTYSGMLLIPFFVAASLTLDDKGLYASLISVLNITAMIALFAQFPLVGRDGNAGQFNPRLAECRLIVDGGLSQKIATIAGAGISMNSL</sequence>
<evidence type="ECO:0000313" key="3">
    <source>
        <dbReference type="Proteomes" id="UP000006838"/>
    </source>
</evidence>
<proteinExistence type="predicted"/>
<dbReference type="KEGG" id="noc:Noc_0678"/>
<reference evidence="3" key="1">
    <citation type="journal article" date="2006" name="Appl. Environ. Microbiol.">
        <title>Complete genome sequence of the marine, chemolithoautotrophic, ammonia-oxidizing bacterium Nitrosococcus oceani ATCC 19707.</title>
        <authorList>
            <person name="Klotz M.G."/>
            <person name="Arp D.J."/>
            <person name="Chain P.S.G."/>
            <person name="El-Sheikh A.F."/>
            <person name="Hauser L.J."/>
            <person name="Hommes N.G."/>
            <person name="Larimer F.W."/>
            <person name="Malfatti S.A."/>
            <person name="Norton J.M."/>
            <person name="Poret-Peterson A.T."/>
            <person name="Vergez L.M."/>
            <person name="Ward B.B."/>
        </authorList>
    </citation>
    <scope>NUCLEOTIDE SEQUENCE [LARGE SCALE GENOMIC DNA]</scope>
    <source>
        <strain evidence="3">ATCC 19707 / BCRC 17464 / NCIMB 11848 / C-107</strain>
    </source>
</reference>
<dbReference type="HOGENOM" id="CLU_2437833_0_0_6"/>
<dbReference type="AlphaFoldDB" id="Q3JD99"/>
<keyword evidence="1" id="KW-1133">Transmembrane helix</keyword>
<name>Q3JD99_NITOC</name>
<organism evidence="2 3">
    <name type="scientific">Nitrosococcus oceani (strain ATCC 19707 / BCRC 17464 / JCM 30415 / NCIMB 11848 / C-107)</name>
    <dbReference type="NCBI Taxonomy" id="323261"/>
    <lineage>
        <taxon>Bacteria</taxon>
        <taxon>Pseudomonadati</taxon>
        <taxon>Pseudomonadota</taxon>
        <taxon>Gammaproteobacteria</taxon>
        <taxon>Chromatiales</taxon>
        <taxon>Chromatiaceae</taxon>
        <taxon>Nitrosococcus</taxon>
    </lineage>
</organism>
<dbReference type="Proteomes" id="UP000006838">
    <property type="component" value="Chromosome"/>
</dbReference>
<accession>Q3JD99</accession>
<dbReference type="EMBL" id="CP000127">
    <property type="protein sequence ID" value="ABA57197.1"/>
    <property type="molecule type" value="Genomic_DNA"/>
</dbReference>
<feature type="transmembrane region" description="Helical" evidence="1">
    <location>
        <begin position="26"/>
        <end position="44"/>
    </location>
</feature>
<dbReference type="RefSeq" id="WP_011330442.1">
    <property type="nucleotide sequence ID" value="NC_007484.1"/>
</dbReference>